<dbReference type="Proteomes" id="UP000825483">
    <property type="component" value="Unassembled WGS sequence"/>
</dbReference>
<comment type="caution">
    <text evidence="2">The sequence shown here is derived from an EMBL/GenBank/DDBJ whole genome shotgun (WGS) entry which is preliminary data.</text>
</comment>
<dbReference type="PROSITE" id="PS51257">
    <property type="entry name" value="PROKAR_LIPOPROTEIN"/>
    <property type="match status" value="1"/>
</dbReference>
<dbReference type="RefSeq" id="WP_223928972.1">
    <property type="nucleotide sequence ID" value="NZ_BPTU01000001.1"/>
</dbReference>
<reference evidence="2" key="1">
    <citation type="journal article" date="2022" name="Int. J. Syst. Evol. Microbiol.">
        <title>Prevotella lacticifex sp. nov., isolated from the rumen of cows.</title>
        <authorList>
            <person name="Shinkai T."/>
            <person name="Ikeyama N."/>
            <person name="Kumagai M."/>
            <person name="Ohmori H."/>
            <person name="Sakamoto M."/>
            <person name="Ohkuma M."/>
            <person name="Mitsumori M."/>
        </authorList>
    </citation>
    <scope>NUCLEOTIDE SEQUENCE</scope>
    <source>
        <strain evidence="2">R5076</strain>
    </source>
</reference>
<feature type="chain" id="PRO_5040359574" description="Lipoprotein" evidence="1">
    <location>
        <begin position="20"/>
        <end position="196"/>
    </location>
</feature>
<keyword evidence="1" id="KW-0732">Signal</keyword>
<evidence type="ECO:0008006" key="4">
    <source>
        <dbReference type="Google" id="ProtNLM"/>
    </source>
</evidence>
<evidence type="ECO:0000313" key="2">
    <source>
        <dbReference type="EMBL" id="GJG59015.1"/>
    </source>
</evidence>
<feature type="signal peptide" evidence="1">
    <location>
        <begin position="1"/>
        <end position="19"/>
    </location>
</feature>
<gene>
    <name evidence="2" type="ORF">PRLR5076_18660</name>
</gene>
<evidence type="ECO:0000256" key="1">
    <source>
        <dbReference type="SAM" id="SignalP"/>
    </source>
</evidence>
<accession>A0A9R1CAM8</accession>
<proteinExistence type="predicted"/>
<organism evidence="2 3">
    <name type="scientific">Prevotella lacticifex</name>
    <dbReference type="NCBI Taxonomy" id="2854755"/>
    <lineage>
        <taxon>Bacteria</taxon>
        <taxon>Pseudomonadati</taxon>
        <taxon>Bacteroidota</taxon>
        <taxon>Bacteroidia</taxon>
        <taxon>Bacteroidales</taxon>
        <taxon>Prevotellaceae</taxon>
        <taxon>Prevotella</taxon>
    </lineage>
</organism>
<keyword evidence="3" id="KW-1185">Reference proteome</keyword>
<name>A0A9R1CAM8_9BACT</name>
<dbReference type="GeneID" id="72466942"/>
<protein>
    <recommendedName>
        <fullName evidence="4">Lipoprotein</fullName>
    </recommendedName>
</protein>
<dbReference type="AlphaFoldDB" id="A0A9R1CAM8"/>
<sequence length="196" mass="21442">MKKILSMMCIMMIAIVTMVACKNKTTNGASPGNETETSIADVGSPTTGYDFEKVLTLDAEYAFANSESPVFYEAQVLLDGYVDAATELNVVEVKTVFQSYAEPLVITIMRDGQDAVVEKLNDYWLECVPIKLPTALTLKDAITKLNEANIVKPHSKVVTLRNPLGPWQRNPQFIFGQVGTGFVAVDAKTGEVNTIE</sequence>
<evidence type="ECO:0000313" key="3">
    <source>
        <dbReference type="Proteomes" id="UP000825483"/>
    </source>
</evidence>
<dbReference type="EMBL" id="BPUB01000002">
    <property type="protein sequence ID" value="GJG59015.1"/>
    <property type="molecule type" value="Genomic_DNA"/>
</dbReference>